<dbReference type="KEGG" id="ssai:N0B31_19300"/>
<dbReference type="PANTHER" id="PTHR12526">
    <property type="entry name" value="GLYCOSYLTRANSFERASE"/>
    <property type="match status" value="1"/>
</dbReference>
<keyword evidence="1" id="KW-0472">Membrane</keyword>
<dbReference type="GeneID" id="74944616"/>
<dbReference type="PANTHER" id="PTHR12526:SF636">
    <property type="entry name" value="BLL3647 PROTEIN"/>
    <property type="match status" value="1"/>
</dbReference>
<dbReference type="Proteomes" id="UP001057580">
    <property type="component" value="Chromosome"/>
</dbReference>
<protein>
    <submittedName>
        <fullName evidence="3">Glycosyltransferase family 4 protein</fullName>
    </submittedName>
</protein>
<dbReference type="InterPro" id="IPR028098">
    <property type="entry name" value="Glyco_trans_4-like_N"/>
</dbReference>
<feature type="transmembrane region" description="Helical" evidence="1">
    <location>
        <begin position="75"/>
        <end position="95"/>
    </location>
</feature>
<dbReference type="AlphaFoldDB" id="A0A9E7R2U9"/>
<evidence type="ECO:0000313" key="4">
    <source>
        <dbReference type="Proteomes" id="UP001057580"/>
    </source>
</evidence>
<evidence type="ECO:0000313" key="3">
    <source>
        <dbReference type="EMBL" id="UWM54249.1"/>
    </source>
</evidence>
<gene>
    <name evidence="3" type="ORF">N0B31_19300</name>
</gene>
<dbReference type="Pfam" id="PF13439">
    <property type="entry name" value="Glyco_transf_4"/>
    <property type="match status" value="1"/>
</dbReference>
<dbReference type="Gene3D" id="3.40.50.2000">
    <property type="entry name" value="Glycogen Phosphorylase B"/>
    <property type="match status" value="2"/>
</dbReference>
<evidence type="ECO:0000259" key="2">
    <source>
        <dbReference type="Pfam" id="PF13439"/>
    </source>
</evidence>
<keyword evidence="4" id="KW-1185">Reference proteome</keyword>
<reference evidence="3" key="1">
    <citation type="submission" date="2022-09" db="EMBL/GenBank/DDBJ databases">
        <title>Diverse halophilic archaea isolated from saline environments.</title>
        <authorList>
            <person name="Cui H.-L."/>
        </authorList>
    </citation>
    <scope>NUCLEOTIDE SEQUENCE</scope>
    <source>
        <strain evidence="3">ZS-35-S2</strain>
    </source>
</reference>
<feature type="domain" description="Glycosyltransferase subfamily 4-like N-terminal" evidence="2">
    <location>
        <begin position="55"/>
        <end position="174"/>
    </location>
</feature>
<evidence type="ECO:0000256" key="1">
    <source>
        <dbReference type="SAM" id="Phobius"/>
    </source>
</evidence>
<keyword evidence="1" id="KW-1133">Transmembrane helix</keyword>
<dbReference type="GO" id="GO:0016757">
    <property type="term" value="F:glycosyltransferase activity"/>
    <property type="evidence" value="ECO:0007669"/>
    <property type="project" value="TreeGrafter"/>
</dbReference>
<dbReference type="Pfam" id="PF13692">
    <property type="entry name" value="Glyco_trans_1_4"/>
    <property type="match status" value="1"/>
</dbReference>
<organism evidence="3 4">
    <name type="scientific">Salinirubellus salinus</name>
    <dbReference type="NCBI Taxonomy" id="1364945"/>
    <lineage>
        <taxon>Archaea</taxon>
        <taxon>Methanobacteriati</taxon>
        <taxon>Methanobacteriota</taxon>
        <taxon>Stenosarchaea group</taxon>
        <taxon>Halobacteria</taxon>
        <taxon>Halobacteriales</taxon>
        <taxon>Natronomonadaceae</taxon>
        <taxon>Salinirubellus</taxon>
    </lineage>
</organism>
<dbReference type="EMBL" id="CP104003">
    <property type="protein sequence ID" value="UWM54249.1"/>
    <property type="molecule type" value="Genomic_DNA"/>
</dbReference>
<keyword evidence="1" id="KW-0812">Transmembrane</keyword>
<sequence>MSVLRDRETDRDRAPESLPRVLAVTTTFRAAEVTGPMAYVPGETVVLDADASALDRVVEAARETRRAIRRTDPDVLLLNGAGLSGLVVALVAWRYGVPLVARLVGDPAAVSDAEGVARAQRRGPLAVAVEYAYVYLSRAVFALATGFVAVSTDLAARTRERTGLAADRVQAVPVPLNRDPSGDPGWVRDSFGVDDPTVVLTVTNLDFRGKYRGVLDTLAGLEPLLSARDDLVYVVAGDGAYRDDLAAAVDERFGDSPARDRVHLLGYVDRVFDYVAAADVFCYVSYIDGYPNAVLEAQSMGRPVVANPAFGMLDMVRDGETGLLVDPADPTSVHDAVARLLDDPAERRRLGRAARRRVAEENTPEVVGRRLHDALGTVLAAAARDR</sequence>
<dbReference type="CDD" id="cd03801">
    <property type="entry name" value="GT4_PimA-like"/>
    <property type="match status" value="1"/>
</dbReference>
<dbReference type="RefSeq" id="WP_260593243.1">
    <property type="nucleotide sequence ID" value="NZ_CP104003.1"/>
</dbReference>
<dbReference type="SUPFAM" id="SSF53756">
    <property type="entry name" value="UDP-Glycosyltransferase/glycogen phosphorylase"/>
    <property type="match status" value="1"/>
</dbReference>
<accession>A0A9E7R2U9</accession>
<name>A0A9E7R2U9_9EURY</name>
<proteinExistence type="predicted"/>